<proteinExistence type="predicted"/>
<reference evidence="4 5" key="1">
    <citation type="submission" date="2017-02" db="EMBL/GenBank/DDBJ databases">
        <authorList>
            <person name="Dridi B."/>
        </authorList>
    </citation>
    <scope>NUCLEOTIDE SEQUENCE [LARGE SCALE GENOMIC DNA]</scope>
    <source>
        <strain evidence="4 5">JB380</strain>
    </source>
</reference>
<accession>A0A1R4HZ42</accession>
<feature type="domain" description="DUF1468" evidence="2">
    <location>
        <begin position="12"/>
        <end position="167"/>
    </location>
</feature>
<dbReference type="EMBL" id="FUKM01000033">
    <property type="protein sequence ID" value="SJN12830.1"/>
    <property type="molecule type" value="Genomic_DNA"/>
</dbReference>
<keyword evidence="1" id="KW-1133">Transmembrane helix</keyword>
<keyword evidence="6" id="KW-1185">Reference proteome</keyword>
<feature type="transmembrane region" description="Helical" evidence="1">
    <location>
        <begin position="106"/>
        <end position="128"/>
    </location>
</feature>
<dbReference type="Proteomes" id="UP000754821">
    <property type="component" value="Unassembled WGS sequence"/>
</dbReference>
<evidence type="ECO:0000259" key="2">
    <source>
        <dbReference type="Pfam" id="PF07331"/>
    </source>
</evidence>
<keyword evidence="1" id="KW-0472">Membrane</keyword>
<organism evidence="4 5">
    <name type="scientific">Halomonas citrativorans</name>
    <dbReference type="NCBI Taxonomy" id="2742612"/>
    <lineage>
        <taxon>Bacteria</taxon>
        <taxon>Pseudomonadati</taxon>
        <taxon>Pseudomonadota</taxon>
        <taxon>Gammaproteobacteria</taxon>
        <taxon>Oceanospirillales</taxon>
        <taxon>Halomonadaceae</taxon>
        <taxon>Halomonas</taxon>
    </lineage>
</organism>
<feature type="transmembrane region" description="Helical" evidence="1">
    <location>
        <begin position="79"/>
        <end position="100"/>
    </location>
</feature>
<dbReference type="Pfam" id="PF07331">
    <property type="entry name" value="TctB"/>
    <property type="match status" value="1"/>
</dbReference>
<gene>
    <name evidence="4" type="ORF">CZ787_08980</name>
    <name evidence="3" type="ORF">EI163_03230</name>
</gene>
<protein>
    <submittedName>
        <fullName evidence="3">Tripartite tricarboxylate transporter TctB family protein</fullName>
    </submittedName>
</protein>
<feature type="transmembrane region" description="Helical" evidence="1">
    <location>
        <begin position="140"/>
        <end position="162"/>
    </location>
</feature>
<evidence type="ECO:0000313" key="5">
    <source>
        <dbReference type="Proteomes" id="UP000196331"/>
    </source>
</evidence>
<dbReference type="InterPro" id="IPR009936">
    <property type="entry name" value="DUF1468"/>
</dbReference>
<sequence length="168" mass="18684">MERDIGKPLFNLFLLVASASAFVAAAALPNIEIVGDLSPAFFPQLLSGLIFLFAIPCLIKDAREWWIAKQIHSDTPHALQVRSIAQWLFVVALLAGYIFVFERIGYIASTGLFTFFCIMGFVVISGVWSTLSMSQRWKSLLSTLVFSTILAVAIFYVFTVLFKIPLPT</sequence>
<feature type="transmembrane region" description="Helical" evidence="1">
    <location>
        <begin position="40"/>
        <end position="59"/>
    </location>
</feature>
<dbReference type="OrthoDB" id="6166065at2"/>
<evidence type="ECO:0000313" key="6">
    <source>
        <dbReference type="Proteomes" id="UP000754821"/>
    </source>
</evidence>
<evidence type="ECO:0000256" key="1">
    <source>
        <dbReference type="SAM" id="Phobius"/>
    </source>
</evidence>
<dbReference type="AlphaFoldDB" id="A0A1R4HZ42"/>
<dbReference type="RefSeq" id="WP_087108249.1">
    <property type="nucleotide sequence ID" value="NZ_FUKM01000033.1"/>
</dbReference>
<keyword evidence="1" id="KW-0812">Transmembrane</keyword>
<comment type="caution">
    <text evidence="4">The sequence shown here is derived from an EMBL/GenBank/DDBJ whole genome shotgun (WGS) entry which is preliminary data.</text>
</comment>
<evidence type="ECO:0000313" key="3">
    <source>
        <dbReference type="EMBL" id="MBE0402578.1"/>
    </source>
</evidence>
<evidence type="ECO:0000313" key="4">
    <source>
        <dbReference type="EMBL" id="SJN12830.1"/>
    </source>
</evidence>
<name>A0A1R4HZ42_9GAMM</name>
<feature type="transmembrane region" description="Helical" evidence="1">
    <location>
        <begin position="9"/>
        <end position="28"/>
    </location>
</feature>
<reference evidence="3 6" key="2">
    <citation type="submission" date="2020-07" db="EMBL/GenBank/DDBJ databases">
        <title>Halophilic bacteria isolated from french cheeses.</title>
        <authorList>
            <person name="Kothe C.I."/>
            <person name="Farah-Kraiem B."/>
            <person name="Renault P."/>
            <person name="Dridi B."/>
        </authorList>
    </citation>
    <scope>NUCLEOTIDE SEQUENCE [LARGE SCALE GENOMIC DNA]</scope>
    <source>
        <strain evidence="3 6">FME16</strain>
    </source>
</reference>
<dbReference type="EMBL" id="RRZC01000002">
    <property type="protein sequence ID" value="MBE0402578.1"/>
    <property type="molecule type" value="Genomic_DNA"/>
</dbReference>
<dbReference type="Proteomes" id="UP000196331">
    <property type="component" value="Unassembled WGS sequence"/>
</dbReference>